<evidence type="ECO:0000313" key="2">
    <source>
        <dbReference type="Proteomes" id="UP001529180"/>
    </source>
</evidence>
<organism evidence="1 2">
    <name type="scientific">Thalassospira aquimaris</name>
    <dbReference type="NCBI Taxonomy" id="3037796"/>
    <lineage>
        <taxon>Bacteria</taxon>
        <taxon>Pseudomonadati</taxon>
        <taxon>Pseudomonadota</taxon>
        <taxon>Alphaproteobacteria</taxon>
        <taxon>Rhodospirillales</taxon>
        <taxon>Thalassospiraceae</taxon>
        <taxon>Thalassospira</taxon>
    </lineage>
</organism>
<protein>
    <submittedName>
        <fullName evidence="1">Uncharacterized protein</fullName>
    </submittedName>
</protein>
<dbReference type="RefSeq" id="WP_114101678.1">
    <property type="nucleotide sequence ID" value="NZ_JARSBO010000002.1"/>
</dbReference>
<dbReference type="Proteomes" id="UP001529180">
    <property type="component" value="Unassembled WGS sequence"/>
</dbReference>
<evidence type="ECO:0000313" key="1">
    <source>
        <dbReference type="EMBL" id="MDG4718093.1"/>
    </source>
</evidence>
<proteinExistence type="predicted"/>
<dbReference type="EMBL" id="JARSBO010000002">
    <property type="protein sequence ID" value="MDG4718093.1"/>
    <property type="molecule type" value="Genomic_DNA"/>
</dbReference>
<reference evidence="1 2" key="1">
    <citation type="submission" date="2023-03" db="EMBL/GenBank/DDBJ databases">
        <title>Strain FZY0004 represents a novel species in the genus Thalassospira isolated from seawater.</title>
        <authorList>
            <person name="Fu Z.-Y."/>
        </authorList>
    </citation>
    <scope>NUCLEOTIDE SEQUENCE [LARGE SCALE GENOMIC DNA]</scope>
    <source>
        <strain evidence="1 2">FZY0004</strain>
    </source>
</reference>
<gene>
    <name evidence="1" type="ORF">P7680_03740</name>
</gene>
<keyword evidence="2" id="KW-1185">Reference proteome</keyword>
<sequence length="186" mass="21106">MRDLIFENVASHAGFGPVADTVPETAPCAQNALDQWVSQSTSKREVSVLVVFADAPEKRSLRWLKPGFRHCFVLVSGLRAGEWICLDPQSHRVKCESWVYSPIFDPAAYYRGIGHHCVWAHYPQMVTRRARFGPMSCVELVKRLLGISGFWIITPWQLYRHLCCADSTDQFGAAEGRHVYFSEKCS</sequence>
<comment type="caution">
    <text evidence="1">The sequence shown here is derived from an EMBL/GenBank/DDBJ whole genome shotgun (WGS) entry which is preliminary data.</text>
</comment>
<accession>A0ABT6G7S1</accession>
<name>A0ABT6G7S1_9PROT</name>